<evidence type="ECO:0000313" key="2">
    <source>
        <dbReference type="Proteomes" id="UP000308600"/>
    </source>
</evidence>
<reference evidence="1 2" key="1">
    <citation type="journal article" date="2019" name="Nat. Ecol. Evol.">
        <title>Megaphylogeny resolves global patterns of mushroom evolution.</title>
        <authorList>
            <person name="Varga T."/>
            <person name="Krizsan K."/>
            <person name="Foldi C."/>
            <person name="Dima B."/>
            <person name="Sanchez-Garcia M."/>
            <person name="Sanchez-Ramirez S."/>
            <person name="Szollosi G.J."/>
            <person name="Szarkandi J.G."/>
            <person name="Papp V."/>
            <person name="Albert L."/>
            <person name="Andreopoulos W."/>
            <person name="Angelini C."/>
            <person name="Antonin V."/>
            <person name="Barry K.W."/>
            <person name="Bougher N.L."/>
            <person name="Buchanan P."/>
            <person name="Buyck B."/>
            <person name="Bense V."/>
            <person name="Catcheside P."/>
            <person name="Chovatia M."/>
            <person name="Cooper J."/>
            <person name="Damon W."/>
            <person name="Desjardin D."/>
            <person name="Finy P."/>
            <person name="Geml J."/>
            <person name="Haridas S."/>
            <person name="Hughes K."/>
            <person name="Justo A."/>
            <person name="Karasinski D."/>
            <person name="Kautmanova I."/>
            <person name="Kiss B."/>
            <person name="Kocsube S."/>
            <person name="Kotiranta H."/>
            <person name="LaButti K.M."/>
            <person name="Lechner B.E."/>
            <person name="Liimatainen K."/>
            <person name="Lipzen A."/>
            <person name="Lukacs Z."/>
            <person name="Mihaltcheva S."/>
            <person name="Morgado L.N."/>
            <person name="Niskanen T."/>
            <person name="Noordeloos M.E."/>
            <person name="Ohm R.A."/>
            <person name="Ortiz-Santana B."/>
            <person name="Ovrebo C."/>
            <person name="Racz N."/>
            <person name="Riley R."/>
            <person name="Savchenko A."/>
            <person name="Shiryaev A."/>
            <person name="Soop K."/>
            <person name="Spirin V."/>
            <person name="Szebenyi C."/>
            <person name="Tomsovsky M."/>
            <person name="Tulloss R.E."/>
            <person name="Uehling J."/>
            <person name="Grigoriev I.V."/>
            <person name="Vagvolgyi C."/>
            <person name="Papp T."/>
            <person name="Martin F.M."/>
            <person name="Miettinen O."/>
            <person name="Hibbett D.S."/>
            <person name="Nagy L.G."/>
        </authorList>
    </citation>
    <scope>NUCLEOTIDE SEQUENCE [LARGE SCALE GENOMIC DNA]</scope>
    <source>
        <strain evidence="1 2">NL-1719</strain>
    </source>
</reference>
<keyword evidence="2" id="KW-1185">Reference proteome</keyword>
<proteinExistence type="predicted"/>
<evidence type="ECO:0000313" key="1">
    <source>
        <dbReference type="EMBL" id="TFK71880.1"/>
    </source>
</evidence>
<gene>
    <name evidence="1" type="ORF">BDN72DRAFT_855903</name>
</gene>
<sequence>MPSLPSSPPNLQVPHRLDSAGDSDVYSELSDYFENEAFKELHVSSGRNRAQPDSGALDAVQATKRLLNLFRLHAGEPASDVDPRTYYDRLLSTILRQTYMIHECTINKPLLRLPCEPALFNPARRQEALFTGESDGCIYQVKLVDSDDEAPLRSKVKVYLPPVPSTSTSNGQPGRTEVKGSFPYAIAAIIVNVELDRLIVIQGELSATRIHVLTLMNCQRITTIQTEESTITHFIKHAELRGNRIAVSFVGHNETNMHITFFDIDRPSEIQTVTGCEPRSVYPFQFISPDSVLISRVQNEVILRDLRNGMDARVQVPWPTFGDIQPSFMDFVPNSAPCSIHHVGDKVPFIPNPQENLVGFRLVWTTTPTPMASAITKREKFLFASLGEMLRGGIYHHYDVTRTTAAWPKIYGRRIYWIEQGESGVPTLNLQTCIQGTALMSRRIFLGSSAAPTQNVAVAPVWEQAELVEDQKTLSTRTTLLPRADSDLSRFRILTIQVTSQWICLLVMRHRVAGDAWGIQYLAL</sequence>
<name>A0ACD3B1J1_9AGAR</name>
<protein>
    <submittedName>
        <fullName evidence="1">Uncharacterized protein</fullName>
    </submittedName>
</protein>
<organism evidence="1 2">
    <name type="scientific">Pluteus cervinus</name>
    <dbReference type="NCBI Taxonomy" id="181527"/>
    <lineage>
        <taxon>Eukaryota</taxon>
        <taxon>Fungi</taxon>
        <taxon>Dikarya</taxon>
        <taxon>Basidiomycota</taxon>
        <taxon>Agaricomycotina</taxon>
        <taxon>Agaricomycetes</taxon>
        <taxon>Agaricomycetidae</taxon>
        <taxon>Agaricales</taxon>
        <taxon>Pluteineae</taxon>
        <taxon>Pluteaceae</taxon>
        <taxon>Pluteus</taxon>
    </lineage>
</organism>
<dbReference type="EMBL" id="ML208292">
    <property type="protein sequence ID" value="TFK71880.1"/>
    <property type="molecule type" value="Genomic_DNA"/>
</dbReference>
<accession>A0ACD3B1J1</accession>
<dbReference type="Proteomes" id="UP000308600">
    <property type="component" value="Unassembled WGS sequence"/>
</dbReference>